<name>A0A1C6RWZ4_9ACTN</name>
<organism evidence="3 4">
    <name type="scientific">Micromonospora inyonensis</name>
    <dbReference type="NCBI Taxonomy" id="47866"/>
    <lineage>
        <taxon>Bacteria</taxon>
        <taxon>Bacillati</taxon>
        <taxon>Actinomycetota</taxon>
        <taxon>Actinomycetes</taxon>
        <taxon>Micromonosporales</taxon>
        <taxon>Micromonosporaceae</taxon>
        <taxon>Micromonospora</taxon>
    </lineage>
</organism>
<evidence type="ECO:0000313" key="4">
    <source>
        <dbReference type="Proteomes" id="UP000198906"/>
    </source>
</evidence>
<dbReference type="RefSeq" id="WP_091459217.1">
    <property type="nucleotide sequence ID" value="NZ_FMHU01000002.1"/>
</dbReference>
<protein>
    <submittedName>
        <fullName evidence="3">Uncharacterized protein</fullName>
    </submittedName>
</protein>
<evidence type="ECO:0000256" key="1">
    <source>
        <dbReference type="SAM" id="MobiDB-lite"/>
    </source>
</evidence>
<evidence type="ECO:0000313" key="2">
    <source>
        <dbReference type="EMBL" id="SCL21509.1"/>
    </source>
</evidence>
<feature type="region of interest" description="Disordered" evidence="1">
    <location>
        <begin position="36"/>
        <end position="73"/>
    </location>
</feature>
<dbReference type="Proteomes" id="UP000198906">
    <property type="component" value="Unassembled WGS sequence"/>
</dbReference>
<reference evidence="3" key="2">
    <citation type="submission" date="2016-06" db="EMBL/GenBank/DDBJ databases">
        <authorList>
            <person name="Kjaerup R.B."/>
            <person name="Dalgaard T.S."/>
            <person name="Juul-Madsen H.R."/>
        </authorList>
    </citation>
    <scope>NUCLEOTIDE SEQUENCE [LARGE SCALE GENOMIC DNA]</scope>
    <source>
        <strain evidence="3">DSM 46123</strain>
    </source>
</reference>
<sequence length="185" mass="19142">MAGETSIYGLPYLEPDDPPDIAGATQDLAEAVETELQRIESTPQPVDAHQAANDTTSSQAYQPGTTHGTAFTAPPSGRVYITVSASLGTNAVTSVAGSLLAFEVRIGSSVGSGTVAVTADDTRAAGPWRPNNSDVGYKYSPAERRTLVPGLTPGGAYNVRSLFRSDTSGATAAVLNRYVLVEPSP</sequence>
<reference evidence="4" key="1">
    <citation type="submission" date="2016-06" db="EMBL/GenBank/DDBJ databases">
        <authorList>
            <person name="Varghese N."/>
        </authorList>
    </citation>
    <scope>NUCLEOTIDE SEQUENCE [LARGE SCALE GENOMIC DNA]</scope>
    <source>
        <strain evidence="4">DSM 46123</strain>
    </source>
</reference>
<proteinExistence type="predicted"/>
<accession>A0A1C6RWZ4</accession>
<dbReference type="STRING" id="47866.GA0074694_3056"/>
<feature type="region of interest" description="Disordered" evidence="1">
    <location>
        <begin position="1"/>
        <end position="22"/>
    </location>
</feature>
<dbReference type="EMBL" id="FMHU01000002">
    <property type="protein sequence ID" value="SCL21732.1"/>
    <property type="molecule type" value="Genomic_DNA"/>
</dbReference>
<dbReference type="EMBL" id="FMHU01000002">
    <property type="protein sequence ID" value="SCL21509.1"/>
    <property type="molecule type" value="Genomic_DNA"/>
</dbReference>
<evidence type="ECO:0000313" key="3">
    <source>
        <dbReference type="EMBL" id="SCL21732.1"/>
    </source>
</evidence>
<keyword evidence="4" id="KW-1185">Reference proteome</keyword>
<gene>
    <name evidence="2" type="ORF">GA0074694_3056</name>
    <name evidence="3" type="ORF">GA0074694_3128</name>
</gene>
<dbReference type="AlphaFoldDB" id="A0A1C6RWZ4"/>
<feature type="compositionally biased region" description="Polar residues" evidence="1">
    <location>
        <begin position="52"/>
        <end position="69"/>
    </location>
</feature>